<evidence type="ECO:0000313" key="2">
    <source>
        <dbReference type="Proteomes" id="UP000308600"/>
    </source>
</evidence>
<gene>
    <name evidence="1" type="ORF">BDN72DRAFT_903720</name>
</gene>
<sequence length="302" mass="32958">MPQRGSSSSQKPSRKRSKSSKSDALLQVSSLVVSTLKDAASYAPIPGLQQAAGIALTILDAAQAVKTNKQAYAQLAEDVCEILYIVIRTIQDAGQKGDAPSGKLTADLEKVKQKLVPIDAFIKKQLSRNILMRLLCYKADSGKIQDHRNALKHSLELFGLESHIVLREATSSMMSQQEELLSQLRSQQPTAPIDPRQLYGSMAGFPSITASGTITVTNVAGNYNVSSVNNTTVNEDSENVYYGDDNIGRDTSRRGTGRPRGRPLRRVDSFVTTSDDEDDRGISLWKSKIPKNARRNHLGKGS</sequence>
<protein>
    <submittedName>
        <fullName evidence="1">Uncharacterized protein</fullName>
    </submittedName>
</protein>
<keyword evidence="2" id="KW-1185">Reference proteome</keyword>
<name>A0ACD3A7M4_9AGAR</name>
<organism evidence="1 2">
    <name type="scientific">Pluteus cervinus</name>
    <dbReference type="NCBI Taxonomy" id="181527"/>
    <lineage>
        <taxon>Eukaryota</taxon>
        <taxon>Fungi</taxon>
        <taxon>Dikarya</taxon>
        <taxon>Basidiomycota</taxon>
        <taxon>Agaricomycotina</taxon>
        <taxon>Agaricomycetes</taxon>
        <taxon>Agaricomycetidae</taxon>
        <taxon>Agaricales</taxon>
        <taxon>Pluteineae</taxon>
        <taxon>Pluteaceae</taxon>
        <taxon>Pluteus</taxon>
    </lineage>
</organism>
<proteinExistence type="predicted"/>
<dbReference type="EMBL" id="ML208623">
    <property type="protein sequence ID" value="TFK61868.1"/>
    <property type="molecule type" value="Genomic_DNA"/>
</dbReference>
<dbReference type="Proteomes" id="UP000308600">
    <property type="component" value="Unassembled WGS sequence"/>
</dbReference>
<reference evidence="1 2" key="1">
    <citation type="journal article" date="2019" name="Nat. Ecol. Evol.">
        <title>Megaphylogeny resolves global patterns of mushroom evolution.</title>
        <authorList>
            <person name="Varga T."/>
            <person name="Krizsan K."/>
            <person name="Foldi C."/>
            <person name="Dima B."/>
            <person name="Sanchez-Garcia M."/>
            <person name="Sanchez-Ramirez S."/>
            <person name="Szollosi G.J."/>
            <person name="Szarkandi J.G."/>
            <person name="Papp V."/>
            <person name="Albert L."/>
            <person name="Andreopoulos W."/>
            <person name="Angelini C."/>
            <person name="Antonin V."/>
            <person name="Barry K.W."/>
            <person name="Bougher N.L."/>
            <person name="Buchanan P."/>
            <person name="Buyck B."/>
            <person name="Bense V."/>
            <person name="Catcheside P."/>
            <person name="Chovatia M."/>
            <person name="Cooper J."/>
            <person name="Damon W."/>
            <person name="Desjardin D."/>
            <person name="Finy P."/>
            <person name="Geml J."/>
            <person name="Haridas S."/>
            <person name="Hughes K."/>
            <person name="Justo A."/>
            <person name="Karasinski D."/>
            <person name="Kautmanova I."/>
            <person name="Kiss B."/>
            <person name="Kocsube S."/>
            <person name="Kotiranta H."/>
            <person name="LaButti K.M."/>
            <person name="Lechner B.E."/>
            <person name="Liimatainen K."/>
            <person name="Lipzen A."/>
            <person name="Lukacs Z."/>
            <person name="Mihaltcheva S."/>
            <person name="Morgado L.N."/>
            <person name="Niskanen T."/>
            <person name="Noordeloos M.E."/>
            <person name="Ohm R.A."/>
            <person name="Ortiz-Santana B."/>
            <person name="Ovrebo C."/>
            <person name="Racz N."/>
            <person name="Riley R."/>
            <person name="Savchenko A."/>
            <person name="Shiryaev A."/>
            <person name="Soop K."/>
            <person name="Spirin V."/>
            <person name="Szebenyi C."/>
            <person name="Tomsovsky M."/>
            <person name="Tulloss R.E."/>
            <person name="Uehling J."/>
            <person name="Grigoriev I.V."/>
            <person name="Vagvolgyi C."/>
            <person name="Papp T."/>
            <person name="Martin F.M."/>
            <person name="Miettinen O."/>
            <person name="Hibbett D.S."/>
            <person name="Nagy L.G."/>
        </authorList>
    </citation>
    <scope>NUCLEOTIDE SEQUENCE [LARGE SCALE GENOMIC DNA]</scope>
    <source>
        <strain evidence="1 2">NL-1719</strain>
    </source>
</reference>
<accession>A0ACD3A7M4</accession>
<evidence type="ECO:0000313" key="1">
    <source>
        <dbReference type="EMBL" id="TFK61868.1"/>
    </source>
</evidence>